<sequence length="246" mass="25931">EDSSGNTLSSQFETSNGFITSDTEDTTAPTVSSTSPADSATSVSISSTISVTFSEAISTATVTTNTSDTACSGTLQVSSDSFSTCVQMSSFPTVSNSYQTFTVTPSSNLSVSTAYKIRVTTGVEDSSGNTLSSQFETSNGFTTIVGGPTFTSIAIQYKSIYSYSSSQMFFQLSAQDDVGVTAFYLSGSNSTPNIDSNIPISLEPYLVPEINLNTWYSVKNVTTNLSQKVHTNDGQWGQVTGYNTGT</sequence>
<dbReference type="InterPro" id="IPR014755">
    <property type="entry name" value="Cu-Rt/internalin_Ig-like"/>
</dbReference>
<dbReference type="Pfam" id="PF13205">
    <property type="entry name" value="Big_5"/>
    <property type="match status" value="1"/>
</dbReference>
<dbReference type="InterPro" id="IPR032812">
    <property type="entry name" value="SbsA_Ig"/>
</dbReference>
<proteinExistence type="predicted"/>
<feature type="non-terminal residue" evidence="4">
    <location>
        <position position="246"/>
    </location>
</feature>
<dbReference type="AlphaFoldDB" id="A0A383BCL0"/>
<feature type="compositionally biased region" description="Low complexity" evidence="2">
    <location>
        <begin position="26"/>
        <end position="40"/>
    </location>
</feature>
<protein>
    <recommendedName>
        <fullName evidence="3">SbsA Ig-like domain-containing protein</fullName>
    </recommendedName>
</protein>
<evidence type="ECO:0000313" key="4">
    <source>
        <dbReference type="EMBL" id="SVE17178.1"/>
    </source>
</evidence>
<feature type="non-terminal residue" evidence="4">
    <location>
        <position position="1"/>
    </location>
</feature>
<feature type="region of interest" description="Disordered" evidence="2">
    <location>
        <begin position="1"/>
        <end position="40"/>
    </location>
</feature>
<dbReference type="EMBL" id="UINC01198973">
    <property type="protein sequence ID" value="SVE17178.1"/>
    <property type="molecule type" value="Genomic_DNA"/>
</dbReference>
<feature type="domain" description="SbsA Ig-like" evidence="3">
    <location>
        <begin position="25"/>
        <end position="143"/>
    </location>
</feature>
<gene>
    <name evidence="4" type="ORF">METZ01_LOCUS470032</name>
</gene>
<name>A0A383BCL0_9ZZZZ</name>
<accession>A0A383BCL0</accession>
<keyword evidence="1" id="KW-0732">Signal</keyword>
<evidence type="ECO:0000256" key="2">
    <source>
        <dbReference type="SAM" id="MobiDB-lite"/>
    </source>
</evidence>
<evidence type="ECO:0000256" key="1">
    <source>
        <dbReference type="ARBA" id="ARBA00022729"/>
    </source>
</evidence>
<organism evidence="4">
    <name type="scientific">marine metagenome</name>
    <dbReference type="NCBI Taxonomy" id="408172"/>
    <lineage>
        <taxon>unclassified sequences</taxon>
        <taxon>metagenomes</taxon>
        <taxon>ecological metagenomes</taxon>
    </lineage>
</organism>
<reference evidence="4" key="1">
    <citation type="submission" date="2018-05" db="EMBL/GenBank/DDBJ databases">
        <authorList>
            <person name="Lanie J.A."/>
            <person name="Ng W.-L."/>
            <person name="Kazmierczak K.M."/>
            <person name="Andrzejewski T.M."/>
            <person name="Davidsen T.M."/>
            <person name="Wayne K.J."/>
            <person name="Tettelin H."/>
            <person name="Glass J.I."/>
            <person name="Rusch D."/>
            <person name="Podicherti R."/>
            <person name="Tsui H.-C.T."/>
            <person name="Winkler M.E."/>
        </authorList>
    </citation>
    <scope>NUCLEOTIDE SEQUENCE</scope>
</reference>
<feature type="compositionally biased region" description="Polar residues" evidence="2">
    <location>
        <begin position="1"/>
        <end position="21"/>
    </location>
</feature>
<dbReference type="Gene3D" id="2.60.40.1220">
    <property type="match status" value="1"/>
</dbReference>
<evidence type="ECO:0000259" key="3">
    <source>
        <dbReference type="Pfam" id="PF13205"/>
    </source>
</evidence>